<organism evidence="2 3">
    <name type="scientific">Christiangramia aestuarii</name>
    <dbReference type="NCBI Taxonomy" id="1028746"/>
    <lineage>
        <taxon>Bacteria</taxon>
        <taxon>Pseudomonadati</taxon>
        <taxon>Bacteroidota</taxon>
        <taxon>Flavobacteriia</taxon>
        <taxon>Flavobacteriales</taxon>
        <taxon>Flavobacteriaceae</taxon>
        <taxon>Christiangramia</taxon>
    </lineage>
</organism>
<dbReference type="OrthoDB" id="1365579at2"/>
<accession>A0A7K1LT02</accession>
<sequence length="77" mass="8961">MDLIGVIIGQYLLEFIGASIRYIFNQFKSILFPIKKLSFSDYWSPNSDLYQRLETEVGNRIAGGMFLVIVLIIIFYF</sequence>
<dbReference type="Proteomes" id="UP000460416">
    <property type="component" value="Unassembled WGS sequence"/>
</dbReference>
<feature type="transmembrane region" description="Helical" evidence="1">
    <location>
        <begin position="57"/>
        <end position="76"/>
    </location>
</feature>
<keyword evidence="1" id="KW-0472">Membrane</keyword>
<evidence type="ECO:0000313" key="3">
    <source>
        <dbReference type="Proteomes" id="UP000460416"/>
    </source>
</evidence>
<keyword evidence="3" id="KW-1185">Reference proteome</keyword>
<keyword evidence="1" id="KW-0812">Transmembrane</keyword>
<name>A0A7K1LT02_9FLAO</name>
<protein>
    <submittedName>
        <fullName evidence="2">Uncharacterized protein</fullName>
    </submittedName>
</protein>
<gene>
    <name evidence="2" type="ORF">FLP08_15235</name>
</gene>
<dbReference type="RefSeq" id="WP_156278037.1">
    <property type="nucleotide sequence ID" value="NZ_BAABGI010000007.1"/>
</dbReference>
<keyword evidence="1" id="KW-1133">Transmembrane helix</keyword>
<evidence type="ECO:0000313" key="2">
    <source>
        <dbReference type="EMBL" id="MUP43933.1"/>
    </source>
</evidence>
<evidence type="ECO:0000256" key="1">
    <source>
        <dbReference type="SAM" id="Phobius"/>
    </source>
</evidence>
<dbReference type="AlphaFoldDB" id="A0A7K1LT02"/>
<comment type="caution">
    <text evidence="2">The sequence shown here is derived from an EMBL/GenBank/DDBJ whole genome shotgun (WGS) entry which is preliminary data.</text>
</comment>
<feature type="transmembrane region" description="Helical" evidence="1">
    <location>
        <begin position="6"/>
        <end position="24"/>
    </location>
</feature>
<proteinExistence type="predicted"/>
<reference evidence="2 3" key="1">
    <citation type="submission" date="2019-07" db="EMBL/GenBank/DDBJ databases">
        <title>Gramella aestuarii sp. nov., isolated from a tidal flat, and emended description of Gramella echinicola.</title>
        <authorList>
            <person name="Liu L."/>
        </authorList>
    </citation>
    <scope>NUCLEOTIDE SEQUENCE [LARGE SCALE GENOMIC DNA]</scope>
    <source>
        <strain evidence="2 3">BS12</strain>
    </source>
</reference>
<dbReference type="EMBL" id="VJVW01000013">
    <property type="protein sequence ID" value="MUP43933.1"/>
    <property type="molecule type" value="Genomic_DNA"/>
</dbReference>